<evidence type="ECO:0000256" key="2">
    <source>
        <dbReference type="ARBA" id="ARBA00022475"/>
    </source>
</evidence>
<dbReference type="KEGG" id="lpil:LIP_3450"/>
<keyword evidence="2" id="KW-1003">Cell membrane</keyword>
<dbReference type="GO" id="GO:0005886">
    <property type="term" value="C:plasma membrane"/>
    <property type="evidence" value="ECO:0007669"/>
    <property type="project" value="UniProtKB-SubCell"/>
</dbReference>
<feature type="transmembrane region" description="Helical" evidence="7">
    <location>
        <begin position="106"/>
        <end position="133"/>
    </location>
</feature>
<evidence type="ECO:0000313" key="9">
    <source>
        <dbReference type="EMBL" id="BAS29262.1"/>
    </source>
</evidence>
<dbReference type="Pfam" id="PF03553">
    <property type="entry name" value="Na_H_antiporter"/>
    <property type="match status" value="1"/>
</dbReference>
<reference evidence="10" key="2">
    <citation type="journal article" date="2016" name="Int. J. Syst. Evol. Microbiol.">
        <title>Complete genome sequence and cell structure of Limnochorda pilosa, a Gram-negative spore-former within the phylum Firmicutes.</title>
        <authorList>
            <person name="Watanabe M."/>
            <person name="Kojima H."/>
            <person name="Fukui M."/>
        </authorList>
    </citation>
    <scope>NUCLEOTIDE SEQUENCE [LARGE SCALE GENOMIC DNA]</scope>
    <source>
        <strain evidence="10">HC45</strain>
    </source>
</reference>
<feature type="transmembrane region" description="Helical" evidence="7">
    <location>
        <begin position="154"/>
        <end position="181"/>
    </location>
</feature>
<evidence type="ECO:0000256" key="6">
    <source>
        <dbReference type="SAM" id="MobiDB-lite"/>
    </source>
</evidence>
<dbReference type="PANTHER" id="PTHR43478">
    <property type="entry name" value="NA+/H+ ANTIPORTER-RELATED"/>
    <property type="match status" value="1"/>
</dbReference>
<dbReference type="RefSeq" id="WP_068140788.1">
    <property type="nucleotide sequence ID" value="NZ_AP014924.1"/>
</dbReference>
<feature type="transmembrane region" description="Helical" evidence="7">
    <location>
        <begin position="496"/>
        <end position="514"/>
    </location>
</feature>
<feature type="transmembrane region" description="Helical" evidence="7">
    <location>
        <begin position="294"/>
        <end position="314"/>
    </location>
</feature>
<feature type="transmembrane region" description="Helical" evidence="7">
    <location>
        <begin position="334"/>
        <end position="356"/>
    </location>
</feature>
<accession>A0A0K2SQJ1</accession>
<dbReference type="STRING" id="1555112.LIP_3450"/>
<gene>
    <name evidence="9" type="ORF">LIP_3450</name>
</gene>
<comment type="subcellular location">
    <subcellularLocation>
        <location evidence="1">Cell membrane</location>
        <topology evidence="1">Multi-pass membrane protein</topology>
    </subcellularLocation>
</comment>
<feature type="domain" description="Na+/H+ antiporter NhaC-like C-terminal" evidence="8">
    <location>
        <begin position="171"/>
        <end position="512"/>
    </location>
</feature>
<sequence>MPEPWTSALPPLLAIGLAAATRQVIPSLLVGLWVGAALASPGLIASASRLVDLVGGVLADRGNLDVLLFLYLFGGLVVLLERAGGVEGFVRALSGRVRTSRGALSVAWAVLPLTFIDCGFRVVTTGALVTPLARRVGVSPERVAYTLNNTASPLIALIPAATTFLTYMLAVLGAGMTAAQIDGSRFALFLRTIPFNFFSWTSLAVALASLFARRQWGLMEESEAQARGDEPAGEKEAGRQRLLASPSLTGLQAETAKPLTPETPRARAATARQQTGTAEGHPMQKDEPVLEPRIVNLLAPVLLLISLSFGLLWWDGRAPGRTFVQAVAAADASRMMLVALLLTLVLAGLSFAAQGFPLRSATEALLQGGNRMMTTIVILALAWPIATVAQELGLPELIRTAVGARLGAPLVPLLVFAVTGALTYAVGSSWGAWALMMPLALPLATSAGASVALTAAAVFSGGTFGDVTSPLSGMTAMAAGAAQADHMSYVRAMTPYNLVAAGAAALFFAVAGLARL</sequence>
<feature type="transmembrane region" description="Helical" evidence="7">
    <location>
        <begin position="406"/>
        <end position="427"/>
    </location>
</feature>
<evidence type="ECO:0000259" key="8">
    <source>
        <dbReference type="Pfam" id="PF03553"/>
    </source>
</evidence>
<feature type="transmembrane region" description="Helical" evidence="7">
    <location>
        <begin position="66"/>
        <end position="86"/>
    </location>
</feature>
<organism evidence="9 10">
    <name type="scientific">Limnochorda pilosa</name>
    <dbReference type="NCBI Taxonomy" id="1555112"/>
    <lineage>
        <taxon>Bacteria</taxon>
        <taxon>Bacillati</taxon>
        <taxon>Bacillota</taxon>
        <taxon>Limnochordia</taxon>
        <taxon>Limnochordales</taxon>
        <taxon>Limnochordaceae</taxon>
        <taxon>Limnochorda</taxon>
    </lineage>
</organism>
<dbReference type="EMBL" id="AP014924">
    <property type="protein sequence ID" value="BAS29262.1"/>
    <property type="molecule type" value="Genomic_DNA"/>
</dbReference>
<protein>
    <submittedName>
        <fullName evidence="9">Sodium:proton antiporter</fullName>
    </submittedName>
</protein>
<name>A0A0K2SQJ1_LIMPI</name>
<feature type="transmembrane region" description="Helical" evidence="7">
    <location>
        <begin position="439"/>
        <end position="459"/>
    </location>
</feature>
<evidence type="ECO:0000256" key="1">
    <source>
        <dbReference type="ARBA" id="ARBA00004651"/>
    </source>
</evidence>
<keyword evidence="3 7" id="KW-0812">Transmembrane</keyword>
<reference evidence="10" key="1">
    <citation type="submission" date="2015-07" db="EMBL/GenBank/DDBJ databases">
        <title>Complete genome sequence and phylogenetic analysis of Limnochorda pilosa.</title>
        <authorList>
            <person name="Watanabe M."/>
            <person name="Kojima H."/>
            <person name="Fukui M."/>
        </authorList>
    </citation>
    <scope>NUCLEOTIDE SEQUENCE [LARGE SCALE GENOMIC DNA]</scope>
    <source>
        <strain evidence="10">HC45</strain>
    </source>
</reference>
<keyword evidence="5 7" id="KW-0472">Membrane</keyword>
<dbReference type="AlphaFoldDB" id="A0A0K2SQJ1"/>
<dbReference type="Proteomes" id="UP000065807">
    <property type="component" value="Chromosome"/>
</dbReference>
<evidence type="ECO:0000313" key="10">
    <source>
        <dbReference type="Proteomes" id="UP000065807"/>
    </source>
</evidence>
<dbReference type="InterPro" id="IPR018461">
    <property type="entry name" value="Na/H_Antiport_NhaC-like_C"/>
</dbReference>
<evidence type="ECO:0000256" key="7">
    <source>
        <dbReference type="SAM" id="Phobius"/>
    </source>
</evidence>
<feature type="region of interest" description="Disordered" evidence="6">
    <location>
        <begin position="253"/>
        <end position="286"/>
    </location>
</feature>
<feature type="transmembrane region" description="Helical" evidence="7">
    <location>
        <begin position="193"/>
        <end position="212"/>
    </location>
</feature>
<proteinExistence type="predicted"/>
<evidence type="ECO:0000256" key="5">
    <source>
        <dbReference type="ARBA" id="ARBA00023136"/>
    </source>
</evidence>
<evidence type="ECO:0000256" key="4">
    <source>
        <dbReference type="ARBA" id="ARBA00022989"/>
    </source>
</evidence>
<dbReference type="OrthoDB" id="9762978at2"/>
<evidence type="ECO:0000256" key="3">
    <source>
        <dbReference type="ARBA" id="ARBA00022692"/>
    </source>
</evidence>
<feature type="transmembrane region" description="Helical" evidence="7">
    <location>
        <begin position="32"/>
        <end position="54"/>
    </location>
</feature>
<feature type="transmembrane region" description="Helical" evidence="7">
    <location>
        <begin position="368"/>
        <end position="386"/>
    </location>
</feature>
<keyword evidence="4 7" id="KW-1133">Transmembrane helix</keyword>
<keyword evidence="10" id="KW-1185">Reference proteome</keyword>
<dbReference type="PANTHER" id="PTHR43478:SF1">
    <property type="entry name" value="NA+_H+ ANTIPORTER NHAC-LIKE C-TERMINAL DOMAIN-CONTAINING PROTEIN"/>
    <property type="match status" value="1"/>
</dbReference>
<feature type="compositionally biased region" description="Low complexity" evidence="6">
    <location>
        <begin position="260"/>
        <end position="280"/>
    </location>
</feature>